<evidence type="ECO:0000256" key="1">
    <source>
        <dbReference type="SAM" id="SignalP"/>
    </source>
</evidence>
<accession>A0ABQ0A4B3</accession>
<name>A0ABQ0A4B3_9GAMM</name>
<proteinExistence type="predicted"/>
<dbReference type="Proteomes" id="UP001465153">
    <property type="component" value="Unassembled WGS sequence"/>
</dbReference>
<organism evidence="3 4">
    <name type="scientific">Sessilibacter corallicola</name>
    <dbReference type="NCBI Taxonomy" id="2904075"/>
    <lineage>
        <taxon>Bacteria</taxon>
        <taxon>Pseudomonadati</taxon>
        <taxon>Pseudomonadota</taxon>
        <taxon>Gammaproteobacteria</taxon>
        <taxon>Cellvibrionales</taxon>
        <taxon>Cellvibrionaceae</taxon>
        <taxon>Sessilibacter</taxon>
    </lineage>
</organism>
<dbReference type="Gene3D" id="2.40.160.100">
    <property type="match status" value="1"/>
</dbReference>
<gene>
    <name evidence="3" type="ORF">NBRC116591_01830</name>
</gene>
<feature type="domain" description="Alginate export" evidence="2">
    <location>
        <begin position="38"/>
        <end position="442"/>
    </location>
</feature>
<evidence type="ECO:0000313" key="3">
    <source>
        <dbReference type="EMBL" id="GAA6166373.1"/>
    </source>
</evidence>
<sequence>MKFRRGIAALAMIGATFSSTYTHASERLLNDVLNSPEWFSITGESRIRFEHLDEQYRAGLEGSDQGLYLRTNLLAEAKFDNFSLVGELLDSRQLFDIADEGSPLSTSTVNPLDVLQAYVEVPTDNFLPGKGSVKVGRFTMNIGSRRFVSRNGTRNTINSYAGIDWQWKDSSNNTWRAFYTSPVQRRVDGDPLDNEAKTDQIQEEVDFWGLYFSPNSGRLNSEWYVFGLDEDDDVNQPTANRELYTVGGRIWKKPAPNQWDYQVESAYQWGDSNASRSSDVELDNSAYFIHTEIGYSFDHPKSPQLIFQYDYVSGDKDADDNDTESFDTLFGSRRFDFGPTATFGPFVRNNLSTPGVRFKWKPSDNTRAHILLRGFWLASDEDGLRAAGISNAEGESENYIGTQLAVRWRWNAIPNRLKFDVSAAYLDAGDLLENAGQNDATFVYTAATFVF</sequence>
<evidence type="ECO:0000259" key="2">
    <source>
        <dbReference type="Pfam" id="PF13372"/>
    </source>
</evidence>
<reference evidence="3 4" key="1">
    <citation type="submission" date="2024-04" db="EMBL/GenBank/DDBJ databases">
        <title>Draft genome sequence of Sessilibacter corallicola NBRC 116591.</title>
        <authorList>
            <person name="Miyakawa T."/>
            <person name="Kusuya Y."/>
            <person name="Miura T."/>
        </authorList>
    </citation>
    <scope>NUCLEOTIDE SEQUENCE [LARGE SCALE GENOMIC DNA]</scope>
    <source>
        <strain evidence="3 4">KU-00831-HH</strain>
    </source>
</reference>
<feature type="signal peptide" evidence="1">
    <location>
        <begin position="1"/>
        <end position="24"/>
    </location>
</feature>
<dbReference type="RefSeq" id="WP_353301336.1">
    <property type="nucleotide sequence ID" value="NZ_BAABWN010000001.1"/>
</dbReference>
<dbReference type="InterPro" id="IPR025388">
    <property type="entry name" value="Alginate_export_dom"/>
</dbReference>
<evidence type="ECO:0000313" key="4">
    <source>
        <dbReference type="Proteomes" id="UP001465153"/>
    </source>
</evidence>
<dbReference type="EMBL" id="BAABWN010000001">
    <property type="protein sequence ID" value="GAA6166373.1"/>
    <property type="molecule type" value="Genomic_DNA"/>
</dbReference>
<protein>
    <recommendedName>
        <fullName evidence="2">Alginate export domain-containing protein</fullName>
    </recommendedName>
</protein>
<feature type="chain" id="PRO_5045865175" description="Alginate export domain-containing protein" evidence="1">
    <location>
        <begin position="25"/>
        <end position="451"/>
    </location>
</feature>
<keyword evidence="4" id="KW-1185">Reference proteome</keyword>
<dbReference type="InterPro" id="IPR053728">
    <property type="entry name" value="Alginate_Permeability_Chnl"/>
</dbReference>
<keyword evidence="1" id="KW-0732">Signal</keyword>
<dbReference type="Pfam" id="PF13372">
    <property type="entry name" value="Alginate_exp"/>
    <property type="match status" value="1"/>
</dbReference>
<comment type="caution">
    <text evidence="3">The sequence shown here is derived from an EMBL/GenBank/DDBJ whole genome shotgun (WGS) entry which is preliminary data.</text>
</comment>